<accession>A0A8J4WQU4</accession>
<name>A0A8J4WQU4_CLAMG</name>
<reference evidence="1" key="1">
    <citation type="submission" date="2020-07" db="EMBL/GenBank/DDBJ databases">
        <title>Clarias magur genome sequencing, assembly and annotation.</title>
        <authorList>
            <person name="Kushwaha B."/>
            <person name="Kumar R."/>
            <person name="Das P."/>
            <person name="Joshi C.G."/>
            <person name="Kumar D."/>
            <person name="Nagpure N.S."/>
            <person name="Pandey M."/>
            <person name="Agarwal S."/>
            <person name="Srivastava S."/>
            <person name="Singh M."/>
            <person name="Sahoo L."/>
            <person name="Jayasankar P."/>
            <person name="Meher P.K."/>
            <person name="Koringa P.G."/>
            <person name="Iquebal M.A."/>
            <person name="Das S.P."/>
            <person name="Bit A."/>
            <person name="Patnaik S."/>
            <person name="Patel N."/>
            <person name="Shah T.M."/>
            <person name="Hinsu A."/>
            <person name="Jena J.K."/>
        </authorList>
    </citation>
    <scope>NUCLEOTIDE SEQUENCE</scope>
    <source>
        <strain evidence="1">CIFAMagur01</strain>
        <tissue evidence="1">Testis</tissue>
    </source>
</reference>
<dbReference type="Proteomes" id="UP000727407">
    <property type="component" value="Unassembled WGS sequence"/>
</dbReference>
<keyword evidence="2" id="KW-1185">Reference proteome</keyword>
<comment type="caution">
    <text evidence="1">The sequence shown here is derived from an EMBL/GenBank/DDBJ whole genome shotgun (WGS) entry which is preliminary data.</text>
</comment>
<proteinExistence type="predicted"/>
<gene>
    <name evidence="1" type="primary">R07E5.1</name>
    <name evidence="1" type="ORF">DAT39_021248</name>
</gene>
<sequence length="49" mass="5319">FRPRRLNSRGFVSPPALPTLNCFSFSLFAGTAAAQAYQPLLASHPIEEA</sequence>
<evidence type="ECO:0000313" key="2">
    <source>
        <dbReference type="Proteomes" id="UP000727407"/>
    </source>
</evidence>
<dbReference type="EMBL" id="QNUK01000873">
    <property type="protein sequence ID" value="KAF5889049.1"/>
    <property type="molecule type" value="Genomic_DNA"/>
</dbReference>
<organism evidence="1 2">
    <name type="scientific">Clarias magur</name>
    <name type="common">Asian catfish</name>
    <name type="synonym">Macropteronotus magur</name>
    <dbReference type="NCBI Taxonomy" id="1594786"/>
    <lineage>
        <taxon>Eukaryota</taxon>
        <taxon>Metazoa</taxon>
        <taxon>Chordata</taxon>
        <taxon>Craniata</taxon>
        <taxon>Vertebrata</taxon>
        <taxon>Euteleostomi</taxon>
        <taxon>Actinopterygii</taxon>
        <taxon>Neopterygii</taxon>
        <taxon>Teleostei</taxon>
        <taxon>Ostariophysi</taxon>
        <taxon>Siluriformes</taxon>
        <taxon>Clariidae</taxon>
        <taxon>Clarias</taxon>
    </lineage>
</organism>
<protein>
    <submittedName>
        <fullName evidence="1">G patch domain-containing protein 1</fullName>
    </submittedName>
</protein>
<feature type="non-terminal residue" evidence="1">
    <location>
        <position position="1"/>
    </location>
</feature>
<feature type="non-terminal residue" evidence="1">
    <location>
        <position position="49"/>
    </location>
</feature>
<evidence type="ECO:0000313" key="1">
    <source>
        <dbReference type="EMBL" id="KAF5889049.1"/>
    </source>
</evidence>
<dbReference type="AlphaFoldDB" id="A0A8J4WQU4"/>